<feature type="domain" description="TonB-dependent receptor-like beta-barrel" evidence="12">
    <location>
        <begin position="288"/>
        <end position="746"/>
    </location>
</feature>
<organism evidence="14 15">
    <name type="scientific">Tsuneonella suprasediminis</name>
    <dbReference type="NCBI Taxonomy" id="2306996"/>
    <lineage>
        <taxon>Bacteria</taxon>
        <taxon>Pseudomonadati</taxon>
        <taxon>Pseudomonadota</taxon>
        <taxon>Alphaproteobacteria</taxon>
        <taxon>Sphingomonadales</taxon>
        <taxon>Erythrobacteraceae</taxon>
        <taxon>Tsuneonella</taxon>
    </lineage>
</organism>
<dbReference type="SUPFAM" id="SSF56935">
    <property type="entry name" value="Porins"/>
    <property type="match status" value="1"/>
</dbReference>
<evidence type="ECO:0000313" key="14">
    <source>
        <dbReference type="EMBL" id="RJX67716.1"/>
    </source>
</evidence>
<dbReference type="InterPro" id="IPR012910">
    <property type="entry name" value="Plug_dom"/>
</dbReference>
<evidence type="ECO:0000256" key="5">
    <source>
        <dbReference type="ARBA" id="ARBA00023077"/>
    </source>
</evidence>
<evidence type="ECO:0000256" key="10">
    <source>
        <dbReference type="SAM" id="MobiDB-lite"/>
    </source>
</evidence>
<evidence type="ECO:0000256" key="4">
    <source>
        <dbReference type="ARBA" id="ARBA00022692"/>
    </source>
</evidence>
<dbReference type="PROSITE" id="PS52016">
    <property type="entry name" value="TONB_DEPENDENT_REC_3"/>
    <property type="match status" value="1"/>
</dbReference>
<keyword evidence="4 8" id="KW-0812">Transmembrane</keyword>
<feature type="compositionally biased region" description="Gly residues" evidence="10">
    <location>
        <begin position="100"/>
        <end position="111"/>
    </location>
</feature>
<evidence type="ECO:0000256" key="9">
    <source>
        <dbReference type="RuleBase" id="RU003357"/>
    </source>
</evidence>
<feature type="domain" description="TonB-dependent receptor plug" evidence="13">
    <location>
        <begin position="68"/>
        <end position="181"/>
    </location>
</feature>
<accession>A0A419R179</accession>
<dbReference type="PANTHER" id="PTHR47234:SF3">
    <property type="entry name" value="SECRETIN_TONB SHORT N-TERMINAL DOMAIN-CONTAINING PROTEIN"/>
    <property type="match status" value="1"/>
</dbReference>
<keyword evidence="6 8" id="KW-0472">Membrane</keyword>
<gene>
    <name evidence="14" type="ORF">D6858_06890</name>
</gene>
<keyword evidence="5 9" id="KW-0798">TonB box</keyword>
<keyword evidence="11" id="KW-0732">Signal</keyword>
<dbReference type="Gene3D" id="2.170.130.10">
    <property type="entry name" value="TonB-dependent receptor, plug domain"/>
    <property type="match status" value="1"/>
</dbReference>
<evidence type="ECO:0000313" key="15">
    <source>
        <dbReference type="Proteomes" id="UP000284322"/>
    </source>
</evidence>
<dbReference type="RefSeq" id="WP_082379134.1">
    <property type="nucleotide sequence ID" value="NZ_RAHJ01000018.1"/>
</dbReference>
<comment type="caution">
    <text evidence="14">The sequence shown here is derived from an EMBL/GenBank/DDBJ whole genome shotgun (WGS) entry which is preliminary data.</text>
</comment>
<dbReference type="EMBL" id="RAHJ01000018">
    <property type="protein sequence ID" value="RJX67716.1"/>
    <property type="molecule type" value="Genomic_DNA"/>
</dbReference>
<evidence type="ECO:0000256" key="7">
    <source>
        <dbReference type="ARBA" id="ARBA00023237"/>
    </source>
</evidence>
<dbReference type="AlphaFoldDB" id="A0A419R179"/>
<evidence type="ECO:0000256" key="8">
    <source>
        <dbReference type="PROSITE-ProRule" id="PRU01360"/>
    </source>
</evidence>
<dbReference type="GO" id="GO:0009279">
    <property type="term" value="C:cell outer membrane"/>
    <property type="evidence" value="ECO:0007669"/>
    <property type="project" value="UniProtKB-SubCell"/>
</dbReference>
<dbReference type="Pfam" id="PF07715">
    <property type="entry name" value="Plug"/>
    <property type="match status" value="1"/>
</dbReference>
<protein>
    <submittedName>
        <fullName evidence="14">TonB-dependent receptor</fullName>
    </submittedName>
</protein>
<feature type="signal peptide" evidence="11">
    <location>
        <begin position="1"/>
        <end position="26"/>
    </location>
</feature>
<evidence type="ECO:0000259" key="13">
    <source>
        <dbReference type="Pfam" id="PF07715"/>
    </source>
</evidence>
<evidence type="ECO:0000256" key="6">
    <source>
        <dbReference type="ARBA" id="ARBA00023136"/>
    </source>
</evidence>
<dbReference type="InterPro" id="IPR000531">
    <property type="entry name" value="Beta-barrel_TonB"/>
</dbReference>
<evidence type="ECO:0000259" key="12">
    <source>
        <dbReference type="Pfam" id="PF00593"/>
    </source>
</evidence>
<keyword evidence="3 8" id="KW-1134">Transmembrane beta strand</keyword>
<dbReference type="InterPro" id="IPR039426">
    <property type="entry name" value="TonB-dep_rcpt-like"/>
</dbReference>
<evidence type="ECO:0000256" key="11">
    <source>
        <dbReference type="SAM" id="SignalP"/>
    </source>
</evidence>
<dbReference type="InterPro" id="IPR036942">
    <property type="entry name" value="Beta-barrel_TonB_sf"/>
</dbReference>
<evidence type="ECO:0000256" key="1">
    <source>
        <dbReference type="ARBA" id="ARBA00004571"/>
    </source>
</evidence>
<dbReference type="Gene3D" id="2.40.170.20">
    <property type="entry name" value="TonB-dependent receptor, beta-barrel domain"/>
    <property type="match status" value="1"/>
</dbReference>
<dbReference type="OrthoDB" id="7614575at2"/>
<keyword evidence="15" id="KW-1185">Reference proteome</keyword>
<feature type="region of interest" description="Disordered" evidence="10">
    <location>
        <begin position="96"/>
        <end position="123"/>
    </location>
</feature>
<keyword evidence="14" id="KW-0675">Receptor</keyword>
<dbReference type="Pfam" id="PF00593">
    <property type="entry name" value="TonB_dep_Rec_b-barrel"/>
    <property type="match status" value="1"/>
</dbReference>
<dbReference type="InterPro" id="IPR037066">
    <property type="entry name" value="Plug_dom_sf"/>
</dbReference>
<evidence type="ECO:0000256" key="3">
    <source>
        <dbReference type="ARBA" id="ARBA00022452"/>
    </source>
</evidence>
<sequence length="784" mass="83817">MSSTIRTLSVLLTGAAFAGAAPPLFAQDSPGEQAQDDAAEVGDTALDEESSAIVVTGTRIRGARVVGEVIELDRETIVETGQVDLGEAIRNLPQNFSGGQNPGVGSGGGIGNENVNSASSPNLRGLGPDATLTLLNGHRLPYNSASQGVDISAIPLAIVDRLEVVPDGASALYGSDAVGGVVNVILRRDFEGVTTSAQIGASTDGGNFRQQADIVAGTIWNSGGFVFAYDFANNSGIEARERAYAGSLLPETLLYPSNRRHAVTFSAHQSLSEGVEANLDALYSYRESTTIDGTPAQRIRREPDLETFSVAPSLQFDLGPSWKANLAGVFGRDRTRFQTSFIPETGPARVSTGSYLHQITSLEMGAEGPVITLPGGETRLAVGIGFRNNRLEYSLESAILNAQFDATQRARFAYAELYVPFVSGRNAVDGIEQLTLSAAVRYEDYPGLDQLATPRLGITYSPSGDLMFRASWARSFKAPTLFQQNIFSQAILVPAAVFGAGTGSDTVFLSGGGNPNLRPERARSWTAGFEFQPAAVRGLTASATWYDIRYDNRVVAPIAGSIAAAINNPGYASLIDFSPDPADLAELIAGAQFGLENFTGRPFDPADVVVLFDNRNINVAAWSVEGLDARIAWNRDLGNDRSIGLDLNGSWLRSRQTITSELPEVQLAGTTFNPPRYRARGAARYRAGRLTANAAVSYIGALVDRRLATVQRLSPSATVDLGMHYAVIRGDDRDPGLEFSLTIQNLFNDKPDVIGQTGPNTTPYDSTNYSPIGRFIAFGVRRHW</sequence>
<comment type="subcellular location">
    <subcellularLocation>
        <location evidence="1 8">Cell outer membrane</location>
        <topology evidence="1 8">Multi-pass membrane protein</topology>
    </subcellularLocation>
</comment>
<dbReference type="Proteomes" id="UP000284322">
    <property type="component" value="Unassembled WGS sequence"/>
</dbReference>
<evidence type="ECO:0000256" key="2">
    <source>
        <dbReference type="ARBA" id="ARBA00022448"/>
    </source>
</evidence>
<reference evidence="14 15" key="1">
    <citation type="submission" date="2018-09" db="EMBL/GenBank/DDBJ databases">
        <title>Altererythrobacter sp.Ery1 and Ery12, the genome sequencing of novel strains in genus Alterythrobacter.</title>
        <authorList>
            <person name="Cheng H."/>
            <person name="Wu Y.-H."/>
            <person name="Fang C."/>
            <person name="Xu X.-W."/>
        </authorList>
    </citation>
    <scope>NUCLEOTIDE SEQUENCE [LARGE SCALE GENOMIC DNA]</scope>
    <source>
        <strain evidence="14 15">Ery12</strain>
    </source>
</reference>
<comment type="similarity">
    <text evidence="8 9">Belongs to the TonB-dependent receptor family.</text>
</comment>
<name>A0A419R179_9SPHN</name>
<dbReference type="PANTHER" id="PTHR47234">
    <property type="match status" value="1"/>
</dbReference>
<proteinExistence type="inferred from homology"/>
<keyword evidence="7 8" id="KW-0998">Cell outer membrane</keyword>
<feature type="chain" id="PRO_5019390516" evidence="11">
    <location>
        <begin position="27"/>
        <end position="784"/>
    </location>
</feature>
<keyword evidence="2 8" id="KW-0813">Transport</keyword>